<protein>
    <submittedName>
        <fullName evidence="2">Uncharacterized protein</fullName>
    </submittedName>
</protein>
<keyword evidence="1" id="KW-0472">Membrane</keyword>
<dbReference type="EMBL" id="LAZR01017460">
    <property type="protein sequence ID" value="KKM00321.1"/>
    <property type="molecule type" value="Genomic_DNA"/>
</dbReference>
<sequence>MKVNNIFKGLILIMIGAAVQNIMWYIRLRNPLLMREFVLYFEGEGAGVFLLFNSINYTFIIIAVTVYLIFYLLDIRKKKLINAKGRVNK</sequence>
<keyword evidence="1" id="KW-1133">Transmembrane helix</keyword>
<evidence type="ECO:0000256" key="1">
    <source>
        <dbReference type="SAM" id="Phobius"/>
    </source>
</evidence>
<reference evidence="2" key="1">
    <citation type="journal article" date="2015" name="Nature">
        <title>Complex archaea that bridge the gap between prokaryotes and eukaryotes.</title>
        <authorList>
            <person name="Spang A."/>
            <person name="Saw J.H."/>
            <person name="Jorgensen S.L."/>
            <person name="Zaremba-Niedzwiedzka K."/>
            <person name="Martijn J."/>
            <person name="Lind A.E."/>
            <person name="van Eijk R."/>
            <person name="Schleper C."/>
            <person name="Guy L."/>
            <person name="Ettema T.J."/>
        </authorList>
    </citation>
    <scope>NUCLEOTIDE SEQUENCE</scope>
</reference>
<feature type="transmembrane region" description="Helical" evidence="1">
    <location>
        <begin position="46"/>
        <end position="73"/>
    </location>
</feature>
<proteinExistence type="predicted"/>
<feature type="transmembrane region" description="Helical" evidence="1">
    <location>
        <begin position="7"/>
        <end position="26"/>
    </location>
</feature>
<gene>
    <name evidence="2" type="ORF">LCGC14_1805630</name>
</gene>
<evidence type="ECO:0000313" key="2">
    <source>
        <dbReference type="EMBL" id="KKM00321.1"/>
    </source>
</evidence>
<accession>A0A0F9J331</accession>
<dbReference type="AlphaFoldDB" id="A0A0F9J331"/>
<comment type="caution">
    <text evidence="2">The sequence shown here is derived from an EMBL/GenBank/DDBJ whole genome shotgun (WGS) entry which is preliminary data.</text>
</comment>
<organism evidence="2">
    <name type="scientific">marine sediment metagenome</name>
    <dbReference type="NCBI Taxonomy" id="412755"/>
    <lineage>
        <taxon>unclassified sequences</taxon>
        <taxon>metagenomes</taxon>
        <taxon>ecological metagenomes</taxon>
    </lineage>
</organism>
<name>A0A0F9J331_9ZZZZ</name>
<keyword evidence="1" id="KW-0812">Transmembrane</keyword>